<keyword evidence="2" id="KW-1185">Reference proteome</keyword>
<protein>
    <submittedName>
        <fullName evidence="1">Subtilisin-like protease SBT2.5</fullName>
    </submittedName>
</protein>
<evidence type="ECO:0000313" key="1">
    <source>
        <dbReference type="EMBL" id="KAL2462236.1"/>
    </source>
</evidence>
<dbReference type="AlphaFoldDB" id="A0ABD1PI44"/>
<sequence>MTISTTLDRAERHLQAQQYSKSGTMSLVRAMPFDFGSGHVNLRELLWILDSSLMQHLLEVAEGVGGGGGGGGGFRRSCKRLSSEVEEICGGGKLLERKYG</sequence>
<dbReference type="Proteomes" id="UP001604336">
    <property type="component" value="Unassembled WGS sequence"/>
</dbReference>
<accession>A0ABD1PI44</accession>
<gene>
    <name evidence="1" type="ORF">Adt_45656</name>
</gene>
<reference evidence="2" key="1">
    <citation type="submission" date="2024-07" db="EMBL/GenBank/DDBJ databases">
        <title>Two chromosome-level genome assemblies of Korean endemic species Abeliophyllum distichum and Forsythia ovata (Oleaceae).</title>
        <authorList>
            <person name="Jang H."/>
        </authorList>
    </citation>
    <scope>NUCLEOTIDE SEQUENCE [LARGE SCALE GENOMIC DNA]</scope>
</reference>
<organism evidence="1 2">
    <name type="scientific">Abeliophyllum distichum</name>
    <dbReference type="NCBI Taxonomy" id="126358"/>
    <lineage>
        <taxon>Eukaryota</taxon>
        <taxon>Viridiplantae</taxon>
        <taxon>Streptophyta</taxon>
        <taxon>Embryophyta</taxon>
        <taxon>Tracheophyta</taxon>
        <taxon>Spermatophyta</taxon>
        <taxon>Magnoliopsida</taxon>
        <taxon>eudicotyledons</taxon>
        <taxon>Gunneridae</taxon>
        <taxon>Pentapetalae</taxon>
        <taxon>asterids</taxon>
        <taxon>lamiids</taxon>
        <taxon>Lamiales</taxon>
        <taxon>Oleaceae</taxon>
        <taxon>Forsythieae</taxon>
        <taxon>Abeliophyllum</taxon>
    </lineage>
</organism>
<comment type="caution">
    <text evidence="1">The sequence shown here is derived from an EMBL/GenBank/DDBJ whole genome shotgun (WGS) entry which is preliminary data.</text>
</comment>
<proteinExistence type="predicted"/>
<name>A0ABD1PI44_9LAMI</name>
<dbReference type="EMBL" id="JBFOLK010000014">
    <property type="protein sequence ID" value="KAL2462236.1"/>
    <property type="molecule type" value="Genomic_DNA"/>
</dbReference>
<evidence type="ECO:0000313" key="2">
    <source>
        <dbReference type="Proteomes" id="UP001604336"/>
    </source>
</evidence>